<dbReference type="NCBIfam" id="NF040521">
    <property type="entry name" value="C45_proenzyme"/>
    <property type="match status" value="1"/>
</dbReference>
<dbReference type="PANTHER" id="PTHR34180:SF1">
    <property type="entry name" value="BETA-ALANYL-DOPAMINE_CARCININE HYDROLASE"/>
    <property type="match status" value="1"/>
</dbReference>
<reference evidence="3" key="1">
    <citation type="submission" date="2017-09" db="EMBL/GenBank/DDBJ databases">
        <title>Depth-based differentiation of microbial function through sediment-hosted aquifers and enrichment of novel symbionts in the deep terrestrial subsurface.</title>
        <authorList>
            <person name="Probst A.J."/>
            <person name="Ladd B."/>
            <person name="Jarett J.K."/>
            <person name="Geller-Mcgrath D.E."/>
            <person name="Sieber C.M.K."/>
            <person name="Emerson J.B."/>
            <person name="Anantharaman K."/>
            <person name="Thomas B.C."/>
            <person name="Malmstrom R."/>
            <person name="Stieglmeier M."/>
            <person name="Klingl A."/>
            <person name="Woyke T."/>
            <person name="Ryan C.M."/>
            <person name="Banfield J.F."/>
        </authorList>
    </citation>
    <scope>NUCLEOTIDE SEQUENCE [LARGE SCALE GENOMIC DNA]</scope>
</reference>
<comment type="caution">
    <text evidence="2">The sequence shown here is derived from an EMBL/GenBank/DDBJ whole genome shotgun (WGS) entry which is preliminary data.</text>
</comment>
<dbReference type="InterPro" id="IPR047801">
    <property type="entry name" value="Peptidase_C45"/>
</dbReference>
<evidence type="ECO:0000313" key="2">
    <source>
        <dbReference type="EMBL" id="PIS17693.1"/>
    </source>
</evidence>
<protein>
    <recommendedName>
        <fullName evidence="1">Peptidase C45 hydrolase domain-containing protein</fullName>
    </recommendedName>
</protein>
<accession>A0A2H0WYE8</accession>
<evidence type="ECO:0000259" key="1">
    <source>
        <dbReference type="Pfam" id="PF03417"/>
    </source>
</evidence>
<dbReference type="InterPro" id="IPR047794">
    <property type="entry name" value="C45_proenzyme-like"/>
</dbReference>
<dbReference type="Proteomes" id="UP000229574">
    <property type="component" value="Unassembled WGS sequence"/>
</dbReference>
<dbReference type="EMBL" id="PEYY01000124">
    <property type="protein sequence ID" value="PIS17693.1"/>
    <property type="molecule type" value="Genomic_DNA"/>
</dbReference>
<dbReference type="AlphaFoldDB" id="A0A2H0WYE8"/>
<organism evidence="2 3">
    <name type="scientific">Candidatus Collierbacteria bacterium CG09_land_8_20_14_0_10_46_12</name>
    <dbReference type="NCBI Taxonomy" id="1974533"/>
    <lineage>
        <taxon>Bacteria</taxon>
        <taxon>Candidatus Collieribacteriota</taxon>
    </lineage>
</organism>
<dbReference type="Gene3D" id="1.10.10.2120">
    <property type="match status" value="1"/>
</dbReference>
<sequence>MGIIISIMNNNLELLQVVGDDFECGQQVGVAHRDLLTELLEMVKESDTSLWDEEVREALCYLPATQCYFPYLVDQLRGIAVGSGQKFETIFALAVEEEPNGTHDPNHCTDIVSVKGSPIIFHNNDNRYPNMIRAVEWKSSRGTTLTVGLGPFACVGVSQKPDGTCLALSGNDLSANDEKSTGVTRWVLARAILEASDLSEAVRLATHPERASSYHNVIADENSVVCLEGSATDCRQIMANNDFIVHANAYIHPEMKIFENQDDTISSQARLARGQRMCMQVQRDMPLVSQMLMLLKDHGEDGIPSENTICRHGKVGTVFSSIIDMGEKTVSVALGNPCKNEYQVIWRFN</sequence>
<name>A0A2H0WYE8_9BACT</name>
<feature type="domain" description="Peptidase C45 hydrolase" evidence="1">
    <location>
        <begin position="166"/>
        <end position="337"/>
    </location>
</feature>
<dbReference type="PANTHER" id="PTHR34180">
    <property type="entry name" value="PEPTIDASE C45"/>
    <property type="match status" value="1"/>
</dbReference>
<dbReference type="Pfam" id="PF03417">
    <property type="entry name" value="AAT"/>
    <property type="match status" value="1"/>
</dbReference>
<evidence type="ECO:0000313" key="3">
    <source>
        <dbReference type="Proteomes" id="UP000229574"/>
    </source>
</evidence>
<proteinExistence type="predicted"/>
<dbReference type="InterPro" id="IPR005079">
    <property type="entry name" value="Peptidase_C45_hydrolase"/>
</dbReference>
<gene>
    <name evidence="2" type="ORF">COT54_03310</name>
</gene>
<dbReference type="Gene3D" id="3.60.60.10">
    <property type="entry name" value="Penicillin V Acylase, Chain A"/>
    <property type="match status" value="1"/>
</dbReference>